<dbReference type="PRINTS" id="PR00458">
    <property type="entry name" value="PEROXIDASE"/>
</dbReference>
<comment type="cofactor">
    <cofactor evidence="12 15">
        <name>Ca(2+)</name>
        <dbReference type="ChEBI" id="CHEBI:29108"/>
    </cofactor>
    <text evidence="12 15">Binds 2 calcium ions per subunit.</text>
</comment>
<feature type="binding site" evidence="12">
    <location>
        <position position="79"/>
    </location>
    <ligand>
        <name>Ca(2+)</name>
        <dbReference type="ChEBI" id="CHEBI:29108"/>
        <label>1</label>
    </ligand>
</feature>
<dbReference type="Gramene" id="TraesROB_scaffold_187455_01G000100.1">
    <property type="protein sequence ID" value="TraesROB_scaffold_187455_01G000100.1"/>
    <property type="gene ID" value="TraesROB_scaffold_187455_01G000100"/>
</dbReference>
<keyword evidence="4 15" id="KW-0349">Heme</keyword>
<evidence type="ECO:0000313" key="17">
    <source>
        <dbReference type="EnsemblPlants" id="TraesCS1B02G096000.1"/>
    </source>
</evidence>
<keyword evidence="14" id="KW-1015">Disulfide bond</keyword>
<proteinExistence type="inferred from homology"/>
<evidence type="ECO:0000256" key="5">
    <source>
        <dbReference type="ARBA" id="ARBA00022723"/>
    </source>
</evidence>
<dbReference type="InterPro" id="IPR010255">
    <property type="entry name" value="Haem_peroxidase_sf"/>
</dbReference>
<feature type="disulfide bond" evidence="14">
    <location>
        <begin position="124"/>
        <end position="334"/>
    </location>
</feature>
<dbReference type="Gramene" id="TraesMAC1B03G00224570.1">
    <property type="protein sequence ID" value="TraesMAC1B03G00224570.1"/>
    <property type="gene ID" value="TraesMAC1B03G00224570"/>
</dbReference>
<evidence type="ECO:0000259" key="16">
    <source>
        <dbReference type="PROSITE" id="PS50873"/>
    </source>
</evidence>
<dbReference type="GO" id="GO:0004601">
    <property type="term" value="F:peroxidase activity"/>
    <property type="evidence" value="ECO:0000318"/>
    <property type="project" value="GO_Central"/>
</dbReference>
<dbReference type="PROSITE" id="PS00435">
    <property type="entry name" value="PEROXIDASE_1"/>
    <property type="match status" value="1"/>
</dbReference>
<evidence type="ECO:0000256" key="6">
    <source>
        <dbReference type="ARBA" id="ARBA00022837"/>
    </source>
</evidence>
<comment type="function">
    <text evidence="15">Removal of H(2)O(2), oxidation of toxic reductants, biosynthesis and degradation of lignin, suberization, auxin catabolism, response to environmental stresses such as wounding, pathogen attack and oxidative stress.</text>
</comment>
<feature type="signal peptide" evidence="15">
    <location>
        <begin position="1"/>
        <end position="25"/>
    </location>
</feature>
<keyword evidence="5 12" id="KW-0479">Metal-binding</keyword>
<dbReference type="Gene3D" id="1.10.420.10">
    <property type="entry name" value="Peroxidase, domain 2"/>
    <property type="match status" value="1"/>
</dbReference>
<dbReference type="Proteomes" id="UP000019116">
    <property type="component" value="Chromosome 1B"/>
</dbReference>
<gene>
    <name evidence="17" type="primary">LOC123087610</name>
</gene>
<evidence type="ECO:0000256" key="11">
    <source>
        <dbReference type="PIRSR" id="PIRSR600823-2"/>
    </source>
</evidence>
<feature type="domain" description="Plant heme peroxidase family profile" evidence="16">
    <location>
        <begin position="43"/>
        <end position="338"/>
    </location>
</feature>
<dbReference type="InterPro" id="IPR019793">
    <property type="entry name" value="Peroxidases_heam-ligand_BS"/>
</dbReference>
<dbReference type="GO" id="GO:0006950">
    <property type="term" value="P:response to stress"/>
    <property type="evidence" value="ECO:0000318"/>
    <property type="project" value="GO_Central"/>
</dbReference>
<dbReference type="Gramene" id="TraesCS1B02G096000.1">
    <property type="protein sequence ID" value="TraesCS1B02G096000.1"/>
    <property type="gene ID" value="TraesCS1B02G096000"/>
</dbReference>
<reference evidence="17" key="2">
    <citation type="submission" date="2018-10" db="UniProtKB">
        <authorList>
            <consortium name="EnsemblPlants"/>
        </authorList>
    </citation>
    <scope>IDENTIFICATION</scope>
</reference>
<dbReference type="Gramene" id="TraesLAC1B03G00225710.1">
    <property type="protein sequence ID" value="TraesLAC1B03G00225710.1"/>
    <property type="gene ID" value="TraesLAC1B03G00225710"/>
</dbReference>
<keyword evidence="7 15" id="KW-0560">Oxidoreductase</keyword>
<feature type="chain" id="PRO_5043075465" description="Peroxidase" evidence="15">
    <location>
        <begin position="26"/>
        <end position="338"/>
    </location>
</feature>
<dbReference type="Pfam" id="PF00141">
    <property type="entry name" value="peroxidase"/>
    <property type="match status" value="1"/>
</dbReference>
<dbReference type="Gramene" id="TraesKAR1B01G0075020.1">
    <property type="protein sequence ID" value="cds.TraesKAR1B01G0075020.1"/>
    <property type="gene ID" value="TraesKAR1B01G0075020"/>
</dbReference>
<dbReference type="InterPro" id="IPR000823">
    <property type="entry name" value="Peroxidase_pln"/>
</dbReference>
<reference evidence="17" key="1">
    <citation type="submission" date="2018-08" db="EMBL/GenBank/DDBJ databases">
        <authorList>
            <person name="Rossello M."/>
        </authorList>
    </citation>
    <scope>NUCLEOTIDE SEQUENCE [LARGE SCALE GENOMIC DNA]</scope>
    <source>
        <strain evidence="17">cv. Chinese Spring</strain>
    </source>
</reference>
<dbReference type="Gramene" id="TraesSYM1B03G00227440.1">
    <property type="protein sequence ID" value="TraesSYM1B03G00227440.1"/>
    <property type="gene ID" value="TraesSYM1B03G00227440"/>
</dbReference>
<organism evidence="17">
    <name type="scientific">Triticum aestivum</name>
    <name type="common">Wheat</name>
    <dbReference type="NCBI Taxonomy" id="4565"/>
    <lineage>
        <taxon>Eukaryota</taxon>
        <taxon>Viridiplantae</taxon>
        <taxon>Streptophyta</taxon>
        <taxon>Embryophyta</taxon>
        <taxon>Tracheophyta</taxon>
        <taxon>Spermatophyta</taxon>
        <taxon>Magnoliopsida</taxon>
        <taxon>Liliopsida</taxon>
        <taxon>Poales</taxon>
        <taxon>Poaceae</taxon>
        <taxon>BOP clade</taxon>
        <taxon>Pooideae</taxon>
        <taxon>Triticodae</taxon>
        <taxon>Triticeae</taxon>
        <taxon>Triticinae</taxon>
        <taxon>Triticum</taxon>
    </lineage>
</organism>
<dbReference type="AlphaFoldDB" id="A0A3B5YSP7"/>
<feature type="binding site" evidence="12">
    <location>
        <position position="70"/>
    </location>
    <ligand>
        <name>Ca(2+)</name>
        <dbReference type="ChEBI" id="CHEBI:29108"/>
        <label>1</label>
    </ligand>
</feature>
<evidence type="ECO:0000256" key="10">
    <source>
        <dbReference type="PIRSR" id="PIRSR600823-1"/>
    </source>
</evidence>
<dbReference type="GO" id="GO:0009505">
    <property type="term" value="C:plant-type cell wall"/>
    <property type="evidence" value="ECO:0000318"/>
    <property type="project" value="GO_Central"/>
</dbReference>
<dbReference type="InterPro" id="IPR002016">
    <property type="entry name" value="Haem_peroxidase"/>
</dbReference>
<dbReference type="GeneID" id="123087610"/>
<dbReference type="RefSeq" id="XP_044365587.1">
    <property type="nucleotide sequence ID" value="XM_044509652.1"/>
</dbReference>
<dbReference type="Gramene" id="TraesSTA1B03G00220430.1">
    <property type="protein sequence ID" value="TraesSTA1B03G00220430.1"/>
    <property type="gene ID" value="TraesSTA1B03G00220430"/>
</dbReference>
<dbReference type="Gramene" id="TraesCS1B03G0257400.1">
    <property type="protein sequence ID" value="TraesCS1B03G0257400.1.CDS"/>
    <property type="gene ID" value="TraesCS1B03G0257400"/>
</dbReference>
<feature type="binding site" evidence="12">
    <location>
        <position position="73"/>
    </location>
    <ligand>
        <name>Ca(2+)</name>
        <dbReference type="ChEBI" id="CHEBI:29108"/>
        <label>1</label>
    </ligand>
</feature>
<comment type="cofactor">
    <cofactor evidence="12 15">
        <name>heme b</name>
        <dbReference type="ChEBI" id="CHEBI:60344"/>
    </cofactor>
    <text evidence="12 15">Binds 1 heme b (iron(II)-protoporphyrin IX) group per subunit.</text>
</comment>
<dbReference type="PRINTS" id="PR00461">
    <property type="entry name" value="PLPEROXIDASE"/>
</dbReference>
<evidence type="ECO:0000256" key="8">
    <source>
        <dbReference type="ARBA" id="ARBA00023004"/>
    </source>
</evidence>
<dbReference type="GO" id="GO:0005576">
    <property type="term" value="C:extracellular region"/>
    <property type="evidence" value="ECO:0007669"/>
    <property type="project" value="UniProtKB-SubCell"/>
</dbReference>
<keyword evidence="9 15" id="KW-0376">Hydrogen peroxide</keyword>
<keyword evidence="18" id="KW-1185">Reference proteome</keyword>
<dbReference type="PANTHER" id="PTHR31235">
    <property type="entry name" value="PEROXIDASE 25-RELATED"/>
    <property type="match status" value="1"/>
</dbReference>
<comment type="subcellular location">
    <subcellularLocation>
        <location evidence="15">Secreted</location>
    </subcellularLocation>
</comment>
<feature type="binding site" evidence="12">
    <location>
        <position position="75"/>
    </location>
    <ligand>
        <name>Ca(2+)</name>
        <dbReference type="ChEBI" id="CHEBI:29108"/>
        <label>1</label>
    </ligand>
</feature>
<evidence type="ECO:0000256" key="2">
    <source>
        <dbReference type="ARBA" id="ARBA00006873"/>
    </source>
</evidence>
<dbReference type="Gramene" id="TraesNOR1B03G00225560.1">
    <property type="protein sequence ID" value="TraesNOR1B03G00225560.1"/>
    <property type="gene ID" value="TraesNOR1B03G00225560"/>
</dbReference>
<dbReference type="Gramene" id="TraesPARA_EIv1.0_0128760.1">
    <property type="protein sequence ID" value="TraesPARA_EIv1.0_0128760.1.CDS"/>
    <property type="gene ID" value="TraesPARA_EIv1.0_0128760"/>
</dbReference>
<name>A0A3B5YSP7_WHEAT</name>
<dbReference type="Gramene" id="TraesWEE_scaffold_147564_01G000100.1">
    <property type="protein sequence ID" value="TraesWEE_scaffold_147564_01G000100.1"/>
    <property type="gene ID" value="TraesWEE_scaffold_147564_01G000100"/>
</dbReference>
<dbReference type="Gramene" id="TraesLDM1B03G00221830.1">
    <property type="protein sequence ID" value="TraesLDM1B03G00221830.1"/>
    <property type="gene ID" value="TraesLDM1B03G00221830"/>
</dbReference>
<evidence type="ECO:0000256" key="13">
    <source>
        <dbReference type="PIRSR" id="PIRSR600823-4"/>
    </source>
</evidence>
<feature type="binding site" evidence="12">
    <location>
        <position position="77"/>
    </location>
    <ligand>
        <name>Ca(2+)</name>
        <dbReference type="ChEBI" id="CHEBI:29108"/>
        <label>1</label>
    </ligand>
</feature>
<evidence type="ECO:0000256" key="7">
    <source>
        <dbReference type="ARBA" id="ARBA00023002"/>
    </source>
</evidence>
<keyword evidence="15" id="KW-0964">Secreted</keyword>
<dbReference type="GO" id="GO:0006979">
    <property type="term" value="P:response to oxidative stress"/>
    <property type="evidence" value="ECO:0007669"/>
    <property type="project" value="UniProtKB-UniRule"/>
</dbReference>
<keyword evidence="15" id="KW-0732">Signal</keyword>
<comment type="catalytic activity">
    <reaction evidence="1 15">
        <text>2 a phenolic donor + H2O2 = 2 a phenolic radical donor + 2 H2O</text>
        <dbReference type="Rhea" id="RHEA:56136"/>
        <dbReference type="ChEBI" id="CHEBI:15377"/>
        <dbReference type="ChEBI" id="CHEBI:16240"/>
        <dbReference type="ChEBI" id="CHEBI:139520"/>
        <dbReference type="ChEBI" id="CHEBI:139521"/>
        <dbReference type="EC" id="1.11.1.7"/>
    </reaction>
</comment>
<evidence type="ECO:0000313" key="18">
    <source>
        <dbReference type="Proteomes" id="UP000019116"/>
    </source>
</evidence>
<evidence type="ECO:0000256" key="9">
    <source>
        <dbReference type="ARBA" id="ARBA00023324"/>
    </source>
</evidence>
<feature type="active site" description="Proton acceptor" evidence="10">
    <location>
        <position position="69"/>
    </location>
</feature>
<keyword evidence="6 12" id="KW-0106">Calcium</keyword>
<feature type="binding site" description="axial binding residue" evidence="12">
    <location>
        <position position="200"/>
    </location>
    <ligand>
        <name>heme b</name>
        <dbReference type="ChEBI" id="CHEBI:60344"/>
    </ligand>
    <ligandPart>
        <name>Fe</name>
        <dbReference type="ChEBI" id="CHEBI:18248"/>
    </ligandPart>
</feature>
<keyword evidence="3 15" id="KW-0575">Peroxidase</keyword>
<evidence type="ECO:0000256" key="12">
    <source>
        <dbReference type="PIRSR" id="PIRSR600823-3"/>
    </source>
</evidence>
<dbReference type="SUPFAM" id="SSF48113">
    <property type="entry name" value="Heme-dependent peroxidases"/>
    <property type="match status" value="1"/>
</dbReference>
<evidence type="ECO:0000256" key="4">
    <source>
        <dbReference type="ARBA" id="ARBA00022617"/>
    </source>
</evidence>
<dbReference type="GO" id="GO:0020037">
    <property type="term" value="F:heme binding"/>
    <property type="evidence" value="ECO:0007669"/>
    <property type="project" value="UniProtKB-UniRule"/>
</dbReference>
<feature type="binding site" evidence="11">
    <location>
        <position position="169"/>
    </location>
    <ligand>
        <name>substrate</name>
    </ligand>
</feature>
<keyword evidence="8 12" id="KW-0408">Iron</keyword>
<comment type="similarity">
    <text evidence="2">Belongs to the peroxidase family. Ascorbate peroxidase subfamily.</text>
</comment>
<dbReference type="OMA" id="EYTEAMM"/>
<accession>A0A3B5YSP7</accession>
<dbReference type="Gramene" id="TraesJAG1B03G00221890.1">
    <property type="protein sequence ID" value="TraesJAG1B03G00221890.1"/>
    <property type="gene ID" value="TraesJAG1B03G00221890"/>
</dbReference>
<dbReference type="SMR" id="A0A3B5YSP7"/>
<evidence type="ECO:0000256" key="1">
    <source>
        <dbReference type="ARBA" id="ARBA00000189"/>
    </source>
</evidence>
<sequence length="338" mass="36885">MAKRDQKEASLLVLVAMVVVMVVLAVQVKSVVAAGEYTEAMMKVVREQVNAVNFTGNDARPGLIRLMFHDCFVNGCDGSVLLMTSRESSADGTTEKDSGFNIGLRGFEVIDKIKEKLADYKVTCTDAVIYAAREAVYLLSNGKIAYNVDGPGRKDGVISRSEDPEKYLPTPSSDFAVLVKKFTDKVVFTEKDVVALSGAHAVGVAHSTTINVTGTPEMYQTAVGWETFKDPNAVKNNVREYDGGPLKISSGYKDDNKERMAAKGVLDNSFYNAVLQKMALFPSDRVLGVNAVTKVREYMNNAGTWNNDFGSAMEKLSKLRATSDPSKIEIRNVCSKTN</sequence>
<dbReference type="STRING" id="4565.A0A3B5YSP7"/>
<protein>
    <recommendedName>
        <fullName evidence="15">Peroxidase</fullName>
        <ecNumber evidence="15">1.11.1.7</ecNumber>
    </recommendedName>
</protein>
<dbReference type="EC" id="1.11.1.7" evidence="15"/>
<feature type="disulfide bond" evidence="14">
    <location>
        <begin position="71"/>
        <end position="76"/>
    </location>
</feature>
<comment type="similarity">
    <text evidence="15">Belongs to the peroxidase family. Classical plant (class III) peroxidase subfamily.</text>
</comment>
<dbReference type="Gramene" id="TraesCLE_scaffold_052452_01G000200.1">
    <property type="protein sequence ID" value="TraesCLE_scaffold_052452_01G000200.1"/>
    <property type="gene ID" value="TraesCLE_scaffold_052452_01G000200"/>
</dbReference>
<evidence type="ECO:0000256" key="14">
    <source>
        <dbReference type="PIRSR" id="PIRSR600823-5"/>
    </source>
</evidence>
<dbReference type="Gramene" id="TraesRN1B0100250800.1">
    <property type="protein sequence ID" value="TraesRN1B0100250800.1"/>
    <property type="gene ID" value="TraesRN1B0100250800"/>
</dbReference>
<dbReference type="PROSITE" id="PS50873">
    <property type="entry name" value="PEROXIDASE_4"/>
    <property type="match status" value="1"/>
</dbReference>
<dbReference type="GO" id="GO:0042744">
    <property type="term" value="P:hydrogen peroxide catabolic process"/>
    <property type="evidence" value="ECO:0007669"/>
    <property type="project" value="UniProtKB-KW"/>
</dbReference>
<dbReference type="GO" id="GO:0046872">
    <property type="term" value="F:metal ion binding"/>
    <property type="evidence" value="ECO:0007669"/>
    <property type="project" value="UniProtKB-UniRule"/>
</dbReference>
<dbReference type="Gramene" id="TraesJUL1B03G00221130.1">
    <property type="protein sequence ID" value="TraesJUL1B03G00221130.1"/>
    <property type="gene ID" value="TraesJUL1B03G00221130"/>
</dbReference>
<feature type="binding site" evidence="12">
    <location>
        <position position="267"/>
    </location>
    <ligand>
        <name>Ca(2+)</name>
        <dbReference type="ChEBI" id="CHEBI:29108"/>
        <label>2</label>
    </ligand>
</feature>
<dbReference type="EnsemblPlants" id="TraesCS1B02G096000.1">
    <property type="protein sequence ID" value="TraesCS1B02G096000.1"/>
    <property type="gene ID" value="TraesCS1B02G096000"/>
</dbReference>
<dbReference type="GO" id="GO:0140825">
    <property type="term" value="F:lactoperoxidase activity"/>
    <property type="evidence" value="ECO:0007669"/>
    <property type="project" value="UniProtKB-EC"/>
</dbReference>
<dbReference type="OrthoDB" id="2113341at2759"/>
<evidence type="ECO:0000256" key="3">
    <source>
        <dbReference type="ARBA" id="ARBA00022559"/>
    </source>
</evidence>
<evidence type="ECO:0000256" key="15">
    <source>
        <dbReference type="RuleBase" id="RU362060"/>
    </source>
</evidence>
<feature type="site" description="Transition state stabilizer" evidence="13">
    <location>
        <position position="65"/>
    </location>
</feature>
<dbReference type="Gene3D" id="1.10.520.10">
    <property type="match status" value="1"/>
</dbReference>
<feature type="binding site" evidence="12">
    <location>
        <position position="95"/>
    </location>
    <ligand>
        <name>Ca(2+)</name>
        <dbReference type="ChEBI" id="CHEBI:29108"/>
        <label>1</label>
    </ligand>
</feature>